<accession>A0ABQ4PU55</accession>
<comment type="caution">
    <text evidence="2">The sequence shown here is derived from an EMBL/GenBank/DDBJ whole genome shotgun (WGS) entry which is preliminary data.</text>
</comment>
<proteinExistence type="predicted"/>
<keyword evidence="3" id="KW-1185">Reference proteome</keyword>
<evidence type="ECO:0000313" key="3">
    <source>
        <dbReference type="Proteomes" id="UP001161064"/>
    </source>
</evidence>
<keyword evidence="1" id="KW-0472">Membrane</keyword>
<organism evidence="2 3">
    <name type="scientific">Candidatus Phycosocius spiralis</name>
    <dbReference type="NCBI Taxonomy" id="2815099"/>
    <lineage>
        <taxon>Bacteria</taxon>
        <taxon>Pseudomonadati</taxon>
        <taxon>Pseudomonadota</taxon>
        <taxon>Alphaproteobacteria</taxon>
        <taxon>Caulobacterales</taxon>
        <taxon>Caulobacterales incertae sedis</taxon>
        <taxon>Candidatus Phycosocius</taxon>
    </lineage>
</organism>
<dbReference type="Proteomes" id="UP001161064">
    <property type="component" value="Unassembled WGS sequence"/>
</dbReference>
<name>A0ABQ4PU55_9PROT</name>
<keyword evidence="1" id="KW-1133">Transmembrane helix</keyword>
<feature type="transmembrane region" description="Helical" evidence="1">
    <location>
        <begin position="7"/>
        <end position="24"/>
    </location>
</feature>
<reference evidence="2" key="2">
    <citation type="journal article" date="2023" name="ISME Commun">
        <title>Characterization of a bloom-associated alphaproteobacterial lineage, 'Candidatus Phycosocius': insights into freshwater algal-bacterial interactions.</title>
        <authorList>
            <person name="Tanabe Y."/>
            <person name="Yamaguchi H."/>
            <person name="Yoshida M."/>
            <person name="Kai A."/>
            <person name="Okazaki Y."/>
        </authorList>
    </citation>
    <scope>NUCLEOTIDE SEQUENCE</scope>
    <source>
        <strain evidence="2">BOTRYCO-1</strain>
    </source>
</reference>
<evidence type="ECO:0000313" key="2">
    <source>
        <dbReference type="EMBL" id="GIU66547.1"/>
    </source>
</evidence>
<dbReference type="RefSeq" id="WP_284359109.1">
    <property type="nucleotide sequence ID" value="NZ_BPFZ01000003.1"/>
</dbReference>
<keyword evidence="1" id="KW-0812">Transmembrane</keyword>
<evidence type="ECO:0008006" key="4">
    <source>
        <dbReference type="Google" id="ProtNLM"/>
    </source>
</evidence>
<feature type="transmembrane region" description="Helical" evidence="1">
    <location>
        <begin position="30"/>
        <end position="50"/>
    </location>
</feature>
<sequence length="56" mass="6105">MTTLKWWIVYIIVILIGVAVNFAGGLTFGFGSFGFFATIGISAFVSGMIMNRLNKL</sequence>
<protein>
    <recommendedName>
        <fullName evidence="4">DUF1328 domain-containing protein</fullName>
    </recommendedName>
</protein>
<evidence type="ECO:0000256" key="1">
    <source>
        <dbReference type="SAM" id="Phobius"/>
    </source>
</evidence>
<gene>
    <name evidence="2" type="ORF">PsB1_0701</name>
</gene>
<reference evidence="2" key="1">
    <citation type="submission" date="2021-05" db="EMBL/GenBank/DDBJ databases">
        <authorList>
            <person name="Tanabe Y."/>
        </authorList>
    </citation>
    <scope>NUCLEOTIDE SEQUENCE</scope>
    <source>
        <strain evidence="2">BOTRYCO-1</strain>
    </source>
</reference>
<dbReference type="EMBL" id="BPFZ01000003">
    <property type="protein sequence ID" value="GIU66547.1"/>
    <property type="molecule type" value="Genomic_DNA"/>
</dbReference>